<dbReference type="InterPro" id="IPR010958">
    <property type="entry name" value="Chorismate_mutase_highGC-bac"/>
</dbReference>
<dbReference type="Proteomes" id="UP000712045">
    <property type="component" value="Unassembled WGS sequence"/>
</dbReference>
<keyword evidence="3" id="KW-1185">Reference proteome</keyword>
<dbReference type="EC" id="5.4.99.5" evidence="2"/>
<comment type="caution">
    <text evidence="2">The sequence shown here is derived from an EMBL/GenBank/DDBJ whole genome shotgun (WGS) entry which is preliminary data.</text>
</comment>
<dbReference type="InterPro" id="IPR036979">
    <property type="entry name" value="CM_dom_sf"/>
</dbReference>
<reference evidence="2 3" key="1">
    <citation type="submission" date="2021-02" db="EMBL/GenBank/DDBJ databases">
        <title>Genome Streptomyces sp. RHZ10.</title>
        <authorList>
            <person name="Besaury L."/>
        </authorList>
    </citation>
    <scope>NUCLEOTIDE SEQUENCE [LARGE SCALE GENOMIC DNA]</scope>
    <source>
        <strain evidence="2 3">RHZ10</strain>
    </source>
</reference>
<dbReference type="EMBL" id="JAFEUF010000034">
    <property type="protein sequence ID" value="MBM7054175.1"/>
    <property type="molecule type" value="Genomic_DNA"/>
</dbReference>
<sequence length="85" mass="9389">MSGEATEPIAAWRAGIDALDERIIALLEERMALSRQIQHRRMRDGGSRLAAGRERRIVQRYADRLGDDGARLAALVLTMSRGADG</sequence>
<dbReference type="GO" id="GO:0004106">
    <property type="term" value="F:chorismate mutase activity"/>
    <property type="evidence" value="ECO:0007669"/>
    <property type="project" value="UniProtKB-EC"/>
</dbReference>
<name>A0ABS2HTW4_9ACTN</name>
<feature type="domain" description="Chorismate mutase" evidence="1">
    <location>
        <begin position="3"/>
        <end position="85"/>
    </location>
</feature>
<dbReference type="PROSITE" id="PS51168">
    <property type="entry name" value="CHORISMATE_MUT_2"/>
    <property type="match status" value="1"/>
</dbReference>
<dbReference type="SMART" id="SM00830">
    <property type="entry name" value="CM_2"/>
    <property type="match status" value="1"/>
</dbReference>
<dbReference type="InterPro" id="IPR002701">
    <property type="entry name" value="CM_II_prokaryot"/>
</dbReference>
<keyword evidence="2" id="KW-0413">Isomerase</keyword>
<evidence type="ECO:0000313" key="3">
    <source>
        <dbReference type="Proteomes" id="UP000712045"/>
    </source>
</evidence>
<protein>
    <submittedName>
        <fullName evidence="2">Chorismate mutase</fullName>
        <ecNumber evidence="2">5.4.99.5</ecNumber>
    </submittedName>
</protein>
<evidence type="ECO:0000313" key="2">
    <source>
        <dbReference type="EMBL" id="MBM7054175.1"/>
    </source>
</evidence>
<gene>
    <name evidence="2" type="ORF">JS521_09940</name>
</gene>
<organism evidence="2 3">
    <name type="scientific">Streptomyces durocortorensis</name>
    <dbReference type="NCBI Taxonomy" id="2811104"/>
    <lineage>
        <taxon>Bacteria</taxon>
        <taxon>Bacillati</taxon>
        <taxon>Actinomycetota</taxon>
        <taxon>Actinomycetes</taxon>
        <taxon>Kitasatosporales</taxon>
        <taxon>Streptomycetaceae</taxon>
        <taxon>Streptomyces</taxon>
    </lineage>
</organism>
<dbReference type="NCBIfam" id="TIGR01808">
    <property type="entry name" value="CM_M_hiGC-arch"/>
    <property type="match status" value="1"/>
</dbReference>
<dbReference type="NCBIfam" id="NF005894">
    <property type="entry name" value="PRK07857.1"/>
    <property type="match status" value="1"/>
</dbReference>
<dbReference type="RefSeq" id="WP_205082347.1">
    <property type="nucleotide sequence ID" value="NZ_JAFEUF010000034.1"/>
</dbReference>
<dbReference type="InterPro" id="IPR036263">
    <property type="entry name" value="Chorismate_II_sf"/>
</dbReference>
<accession>A0ABS2HTW4</accession>
<dbReference type="Gene3D" id="1.20.59.10">
    <property type="entry name" value="Chorismate mutase"/>
    <property type="match status" value="1"/>
</dbReference>
<proteinExistence type="predicted"/>
<dbReference type="Pfam" id="PF01817">
    <property type="entry name" value="CM_2"/>
    <property type="match status" value="1"/>
</dbReference>
<evidence type="ECO:0000259" key="1">
    <source>
        <dbReference type="PROSITE" id="PS51168"/>
    </source>
</evidence>
<dbReference type="SUPFAM" id="SSF48600">
    <property type="entry name" value="Chorismate mutase II"/>
    <property type="match status" value="1"/>
</dbReference>